<evidence type="ECO:0000313" key="2">
    <source>
        <dbReference type="EMBL" id="ODV90115.1"/>
    </source>
</evidence>
<protein>
    <recommendedName>
        <fullName evidence="1">Small ribosomal subunit protein mS35 mitochondrial conserved domain-containing protein</fullName>
    </recommendedName>
</protein>
<dbReference type="OrthoDB" id="283424at2759"/>
<proteinExistence type="predicted"/>
<dbReference type="InterPro" id="IPR019349">
    <property type="entry name" value="Ribosomal_mS35_mit"/>
</dbReference>
<feature type="non-terminal residue" evidence="2">
    <location>
        <position position="176"/>
    </location>
</feature>
<gene>
    <name evidence="2" type="ORF">CANCADRAFT_17492</name>
</gene>
<evidence type="ECO:0000313" key="3">
    <source>
        <dbReference type="Proteomes" id="UP000095023"/>
    </source>
</evidence>
<dbReference type="Proteomes" id="UP000095023">
    <property type="component" value="Unassembled WGS sequence"/>
</dbReference>
<reference evidence="3" key="1">
    <citation type="submission" date="2016-02" db="EMBL/GenBank/DDBJ databases">
        <title>Comparative genomics of biotechnologically important yeasts.</title>
        <authorList>
            <consortium name="DOE Joint Genome Institute"/>
            <person name="Riley R."/>
            <person name="Haridas S."/>
            <person name="Wolfe K.H."/>
            <person name="Lopes M.R."/>
            <person name="Hittinger C.T."/>
            <person name="Goker M."/>
            <person name="Salamov A."/>
            <person name="Wisecaver J."/>
            <person name="Long T.M."/>
            <person name="Aerts A.L."/>
            <person name="Barry K."/>
            <person name="Choi C."/>
            <person name="Clum A."/>
            <person name="Coughlan A.Y."/>
            <person name="Deshpande S."/>
            <person name="Douglass A.P."/>
            <person name="Hanson S.J."/>
            <person name="Klenk H.-P."/>
            <person name="Labutti K."/>
            <person name="Lapidus A."/>
            <person name="Lindquist E."/>
            <person name="Lipzen A."/>
            <person name="Meier-Kolthoff J.P."/>
            <person name="Ohm R.A."/>
            <person name="Otillar R.P."/>
            <person name="Pangilinan J."/>
            <person name="Peng Y."/>
            <person name="Rokas A."/>
            <person name="Rosa C.A."/>
            <person name="Scheuner C."/>
            <person name="Sibirny A.A."/>
            <person name="Slot J.C."/>
            <person name="Stielow J.B."/>
            <person name="Sun H."/>
            <person name="Kurtzman C.P."/>
            <person name="Blackwell M."/>
            <person name="Jeffries T.W."/>
            <person name="Grigoriev I.V."/>
        </authorList>
    </citation>
    <scope>NUCLEOTIDE SEQUENCE [LARGE SCALE GENOMIC DNA]</scope>
    <source>
        <strain evidence="3">NRRL Y-17796</strain>
    </source>
</reference>
<dbReference type="PANTHER" id="PTHR13490:SF0">
    <property type="entry name" value="SMALL RIBOSOMAL SUBUNIT PROTEIN MS35"/>
    <property type="match status" value="1"/>
</dbReference>
<dbReference type="GO" id="GO:0032543">
    <property type="term" value="P:mitochondrial translation"/>
    <property type="evidence" value="ECO:0007669"/>
    <property type="project" value="InterPro"/>
</dbReference>
<keyword evidence="3" id="KW-1185">Reference proteome</keyword>
<dbReference type="InterPro" id="IPR039848">
    <property type="entry name" value="Ribosomal_mS35_mt"/>
</dbReference>
<feature type="domain" description="Small ribosomal subunit protein mS35 mitochondrial conserved" evidence="1">
    <location>
        <begin position="52"/>
        <end position="175"/>
    </location>
</feature>
<organism evidence="2 3">
    <name type="scientific">Tortispora caseinolytica NRRL Y-17796</name>
    <dbReference type="NCBI Taxonomy" id="767744"/>
    <lineage>
        <taxon>Eukaryota</taxon>
        <taxon>Fungi</taxon>
        <taxon>Dikarya</taxon>
        <taxon>Ascomycota</taxon>
        <taxon>Saccharomycotina</taxon>
        <taxon>Trigonopsidomycetes</taxon>
        <taxon>Trigonopsidales</taxon>
        <taxon>Trigonopsidaceae</taxon>
        <taxon>Tortispora</taxon>
    </lineage>
</organism>
<sequence>DDLLDTWAGDDVPTEGHQVLREVRQQRHYNRLAAYALPHLADLVDRSEKLVTGPIIIRTTTYMGRKHPSEPKVVLNVDLNSKELGLDDDSIHYMKLLAGQRYDPVKNMIRISCERFTESAQNREWVFDKFRKLYSEAKEGKDKFTDIPVDVRHAKHRLEVRNKKVSLASFPEEWKQ</sequence>
<dbReference type="GO" id="GO:0003735">
    <property type="term" value="F:structural constituent of ribosome"/>
    <property type="evidence" value="ECO:0007669"/>
    <property type="project" value="InterPro"/>
</dbReference>
<dbReference type="Pfam" id="PF10213">
    <property type="entry name" value="MRP-S28"/>
    <property type="match status" value="1"/>
</dbReference>
<name>A0A1E4TED4_9ASCO</name>
<accession>A0A1E4TED4</accession>
<dbReference type="PANTHER" id="PTHR13490">
    <property type="entry name" value="MITOCHONDRIAL 28S RIBOSOMAL PROTEIN S28"/>
    <property type="match status" value="1"/>
</dbReference>
<evidence type="ECO:0000259" key="1">
    <source>
        <dbReference type="Pfam" id="PF10213"/>
    </source>
</evidence>
<dbReference type="AlphaFoldDB" id="A0A1E4TED4"/>
<feature type="non-terminal residue" evidence="2">
    <location>
        <position position="1"/>
    </location>
</feature>
<dbReference type="EMBL" id="KV453842">
    <property type="protein sequence ID" value="ODV90115.1"/>
    <property type="molecule type" value="Genomic_DNA"/>
</dbReference>
<dbReference type="GO" id="GO:0005763">
    <property type="term" value="C:mitochondrial small ribosomal subunit"/>
    <property type="evidence" value="ECO:0007669"/>
    <property type="project" value="TreeGrafter"/>
</dbReference>